<dbReference type="Gene3D" id="3.30.70.270">
    <property type="match status" value="1"/>
</dbReference>
<proteinExistence type="predicted"/>
<dbReference type="SMART" id="SM00448">
    <property type="entry name" value="REC"/>
    <property type="match status" value="1"/>
</dbReference>
<dbReference type="Proteomes" id="UP001273505">
    <property type="component" value="Unassembled WGS sequence"/>
</dbReference>
<dbReference type="RefSeq" id="WP_319835087.1">
    <property type="nucleotide sequence ID" value="NZ_JAXAFO010000013.1"/>
</dbReference>
<feature type="modified residue" description="4-aspartylphosphate" evidence="3">
    <location>
        <position position="177"/>
    </location>
</feature>
<evidence type="ECO:0000259" key="5">
    <source>
        <dbReference type="PROSITE" id="PS50887"/>
    </source>
</evidence>
<dbReference type="Gene3D" id="3.40.50.2300">
    <property type="match status" value="2"/>
</dbReference>
<dbReference type="InterPro" id="IPR050469">
    <property type="entry name" value="Diguanylate_Cyclase"/>
</dbReference>
<dbReference type="InterPro" id="IPR043128">
    <property type="entry name" value="Rev_trsase/Diguanyl_cyclase"/>
</dbReference>
<evidence type="ECO:0000256" key="3">
    <source>
        <dbReference type="PROSITE-ProRule" id="PRU00169"/>
    </source>
</evidence>
<dbReference type="Pfam" id="PF00990">
    <property type="entry name" value="GGDEF"/>
    <property type="match status" value="1"/>
</dbReference>
<dbReference type="PANTHER" id="PTHR45138">
    <property type="entry name" value="REGULATORY COMPONENTS OF SENSORY TRANSDUCTION SYSTEM"/>
    <property type="match status" value="1"/>
</dbReference>
<feature type="domain" description="GGDEF" evidence="5">
    <location>
        <begin position="297"/>
        <end position="423"/>
    </location>
</feature>
<dbReference type="SUPFAM" id="SSF52172">
    <property type="entry name" value="CheY-like"/>
    <property type="match status" value="2"/>
</dbReference>
<dbReference type="GO" id="GO:0052621">
    <property type="term" value="F:diguanylate cyclase activity"/>
    <property type="evidence" value="ECO:0007669"/>
    <property type="project" value="UniProtKB-EC"/>
</dbReference>
<dbReference type="InterPro" id="IPR001789">
    <property type="entry name" value="Sig_transdc_resp-reg_receiver"/>
</dbReference>
<keyword evidence="6" id="KW-0548">Nucleotidyltransferase</keyword>
<comment type="catalytic activity">
    <reaction evidence="2">
        <text>2 GTP = 3',3'-c-di-GMP + 2 diphosphate</text>
        <dbReference type="Rhea" id="RHEA:24898"/>
        <dbReference type="ChEBI" id="CHEBI:33019"/>
        <dbReference type="ChEBI" id="CHEBI:37565"/>
        <dbReference type="ChEBI" id="CHEBI:58805"/>
        <dbReference type="EC" id="2.7.7.65"/>
    </reaction>
</comment>
<gene>
    <name evidence="6" type="ORF">SCD92_09665</name>
</gene>
<feature type="domain" description="Response regulatory" evidence="4">
    <location>
        <begin position="128"/>
        <end position="247"/>
    </location>
</feature>
<dbReference type="SMART" id="SM00267">
    <property type="entry name" value="GGDEF"/>
    <property type="match status" value="1"/>
</dbReference>
<dbReference type="NCBIfam" id="TIGR00254">
    <property type="entry name" value="GGDEF"/>
    <property type="match status" value="1"/>
</dbReference>
<protein>
    <recommendedName>
        <fullName evidence="1">diguanylate cyclase</fullName>
        <ecNumber evidence="1">2.7.7.65</ecNumber>
    </recommendedName>
</protein>
<dbReference type="Pfam" id="PF00072">
    <property type="entry name" value="Response_reg"/>
    <property type="match status" value="1"/>
</dbReference>
<dbReference type="PANTHER" id="PTHR45138:SF9">
    <property type="entry name" value="DIGUANYLATE CYCLASE DGCM-RELATED"/>
    <property type="match status" value="1"/>
</dbReference>
<sequence length="423" mass="47112">MRHRALVLEPSKVFQGILTKILESAGVECRCFSDVDAAINARHGYYTFIIISRSAGQSTGEEFLARYKEKFGFGNSLTILLLSETTDSEYTAANQAGFKLVFDKKKLVALQDIVHSVIKKRSLEHTASILLVEDSIAVANAISEQFRQLGTLVRHGSTVTEAKEIFNTFDIDLVISDYHLADQETGYDIINIVRQDTNPAKSQTPILIISADTDKLARVSLLTQGANDFILKPYDQAELLVRSTNLIKAHALLQKVSQQRDDLEKMAMVDQLTNLYNRHSFYDMAPKMISLSRRNNMSLCLLVIDLDHFKNINDSYGHSTGDIVLKTVASILQNNSRLEDALARYGGEEFISLMPNCSQSGAFDVAERIRVAISKSDPEGLTITASIGVAQLKSNETFEELFVRADKNLYKAKSKGRNCIVTE</sequence>
<evidence type="ECO:0000256" key="1">
    <source>
        <dbReference type="ARBA" id="ARBA00012528"/>
    </source>
</evidence>
<organism evidence="6 7">
    <name type="scientific">Gilvimarinus gilvus</name>
    <dbReference type="NCBI Taxonomy" id="3058038"/>
    <lineage>
        <taxon>Bacteria</taxon>
        <taxon>Pseudomonadati</taxon>
        <taxon>Pseudomonadota</taxon>
        <taxon>Gammaproteobacteria</taxon>
        <taxon>Cellvibrionales</taxon>
        <taxon>Cellvibrionaceae</taxon>
        <taxon>Gilvimarinus</taxon>
    </lineage>
</organism>
<dbReference type="InterPro" id="IPR000160">
    <property type="entry name" value="GGDEF_dom"/>
</dbReference>
<dbReference type="CDD" id="cd01949">
    <property type="entry name" value="GGDEF"/>
    <property type="match status" value="1"/>
</dbReference>
<dbReference type="PROSITE" id="PS50887">
    <property type="entry name" value="GGDEF"/>
    <property type="match status" value="1"/>
</dbReference>
<accession>A0ABU4RXK8</accession>
<evidence type="ECO:0000313" key="6">
    <source>
        <dbReference type="EMBL" id="MDX6849629.1"/>
    </source>
</evidence>
<evidence type="ECO:0000313" key="7">
    <source>
        <dbReference type="Proteomes" id="UP001273505"/>
    </source>
</evidence>
<reference evidence="6 7" key="1">
    <citation type="submission" date="2023-11" db="EMBL/GenBank/DDBJ databases">
        <title>Gilvimarinus fulvus sp. nov., isolated from the surface of Kelp.</title>
        <authorList>
            <person name="Sun Y.Y."/>
            <person name="Gong Y."/>
            <person name="Du Z.J."/>
        </authorList>
    </citation>
    <scope>NUCLEOTIDE SEQUENCE [LARGE SCALE GENOMIC DNA]</scope>
    <source>
        <strain evidence="6 7">SDUM040013</strain>
    </source>
</reference>
<dbReference type="SUPFAM" id="SSF55073">
    <property type="entry name" value="Nucleotide cyclase"/>
    <property type="match status" value="1"/>
</dbReference>
<dbReference type="CDD" id="cd00156">
    <property type="entry name" value="REC"/>
    <property type="match status" value="1"/>
</dbReference>
<keyword evidence="3" id="KW-0597">Phosphoprotein</keyword>
<evidence type="ECO:0000256" key="2">
    <source>
        <dbReference type="ARBA" id="ARBA00034247"/>
    </source>
</evidence>
<dbReference type="PROSITE" id="PS50110">
    <property type="entry name" value="RESPONSE_REGULATORY"/>
    <property type="match status" value="1"/>
</dbReference>
<dbReference type="EMBL" id="JAXAFO010000013">
    <property type="protein sequence ID" value="MDX6849629.1"/>
    <property type="molecule type" value="Genomic_DNA"/>
</dbReference>
<name>A0ABU4RXK8_9GAMM</name>
<evidence type="ECO:0000259" key="4">
    <source>
        <dbReference type="PROSITE" id="PS50110"/>
    </source>
</evidence>
<dbReference type="InterPro" id="IPR011006">
    <property type="entry name" value="CheY-like_superfamily"/>
</dbReference>
<comment type="caution">
    <text evidence="6">The sequence shown here is derived from an EMBL/GenBank/DDBJ whole genome shotgun (WGS) entry which is preliminary data.</text>
</comment>
<dbReference type="EC" id="2.7.7.65" evidence="1"/>
<dbReference type="InterPro" id="IPR029787">
    <property type="entry name" value="Nucleotide_cyclase"/>
</dbReference>
<keyword evidence="7" id="KW-1185">Reference proteome</keyword>
<keyword evidence="6" id="KW-0808">Transferase</keyword>